<dbReference type="GO" id="GO:0009432">
    <property type="term" value="P:SOS response"/>
    <property type="evidence" value="ECO:0007669"/>
    <property type="project" value="TreeGrafter"/>
</dbReference>
<name>A0A0S7Y8E7_UNCT6</name>
<proteinExistence type="inferred from homology"/>
<feature type="domain" description="Rad50/SbcC-type AAA" evidence="9">
    <location>
        <begin position="5"/>
        <end position="214"/>
    </location>
</feature>
<keyword evidence="5" id="KW-0067">ATP-binding</keyword>
<dbReference type="GO" id="GO:0043590">
    <property type="term" value="C:bacterial nucleoid"/>
    <property type="evidence" value="ECO:0007669"/>
    <property type="project" value="TreeGrafter"/>
</dbReference>
<evidence type="ECO:0000256" key="8">
    <source>
        <dbReference type="SAM" id="Coils"/>
    </source>
</evidence>
<evidence type="ECO:0000256" key="7">
    <source>
        <dbReference type="ARBA" id="ARBA00033408"/>
    </source>
</evidence>
<accession>A0A0S7Y8E7</accession>
<comment type="similarity">
    <text evidence="1">Belongs to the RecN family.</text>
</comment>
<dbReference type="Proteomes" id="UP000051012">
    <property type="component" value="Unassembled WGS sequence"/>
</dbReference>
<dbReference type="PANTHER" id="PTHR11059">
    <property type="entry name" value="DNA REPAIR PROTEIN RECN"/>
    <property type="match status" value="1"/>
</dbReference>
<keyword evidence="8" id="KW-0175">Coiled coil</keyword>
<dbReference type="GO" id="GO:0006302">
    <property type="term" value="P:double-strand break repair"/>
    <property type="evidence" value="ECO:0007669"/>
    <property type="project" value="InterPro"/>
</dbReference>
<dbReference type="GO" id="GO:0006310">
    <property type="term" value="P:DNA recombination"/>
    <property type="evidence" value="ECO:0007669"/>
    <property type="project" value="InterPro"/>
</dbReference>
<gene>
    <name evidence="10" type="ORF">AMJ52_09195</name>
</gene>
<organism evidence="10 11">
    <name type="scientific">candidate division TA06 bacterium DG_78</name>
    <dbReference type="NCBI Taxonomy" id="1703772"/>
    <lineage>
        <taxon>Bacteria</taxon>
        <taxon>Bacteria division TA06</taxon>
    </lineage>
</organism>
<dbReference type="Gene3D" id="6.10.140.1090">
    <property type="match status" value="1"/>
</dbReference>
<keyword evidence="4" id="KW-0227">DNA damage</keyword>
<comment type="caution">
    <text evidence="10">The sequence shown here is derived from an EMBL/GenBank/DDBJ whole genome shotgun (WGS) entry which is preliminary data.</text>
</comment>
<evidence type="ECO:0000313" key="11">
    <source>
        <dbReference type="Proteomes" id="UP000051012"/>
    </source>
</evidence>
<dbReference type="AlphaFoldDB" id="A0A0S7Y8E7"/>
<dbReference type="GO" id="GO:0016887">
    <property type="term" value="F:ATP hydrolysis activity"/>
    <property type="evidence" value="ECO:0007669"/>
    <property type="project" value="InterPro"/>
</dbReference>
<evidence type="ECO:0000313" key="10">
    <source>
        <dbReference type="EMBL" id="KPJ71021.1"/>
    </source>
</evidence>
<dbReference type="SUPFAM" id="SSF52540">
    <property type="entry name" value="P-loop containing nucleoside triphosphate hydrolases"/>
    <property type="match status" value="1"/>
</dbReference>
<evidence type="ECO:0000259" key="9">
    <source>
        <dbReference type="Pfam" id="PF13476"/>
    </source>
</evidence>
<dbReference type="InterPro" id="IPR004604">
    <property type="entry name" value="DNA_recomb/repair_RecN"/>
</dbReference>
<dbReference type="InterPro" id="IPR027417">
    <property type="entry name" value="P-loop_NTPase"/>
</dbReference>
<dbReference type="EMBL" id="LJNI01000146">
    <property type="protein sequence ID" value="KPJ71021.1"/>
    <property type="molecule type" value="Genomic_DNA"/>
</dbReference>
<feature type="non-terminal residue" evidence="10">
    <location>
        <position position="334"/>
    </location>
</feature>
<dbReference type="PANTHER" id="PTHR11059:SF0">
    <property type="entry name" value="DNA REPAIR PROTEIN RECN"/>
    <property type="match status" value="1"/>
</dbReference>
<evidence type="ECO:0000256" key="1">
    <source>
        <dbReference type="ARBA" id="ARBA00009441"/>
    </source>
</evidence>
<evidence type="ECO:0000256" key="4">
    <source>
        <dbReference type="ARBA" id="ARBA00022763"/>
    </source>
</evidence>
<dbReference type="GO" id="GO:0005524">
    <property type="term" value="F:ATP binding"/>
    <property type="evidence" value="ECO:0007669"/>
    <property type="project" value="UniProtKB-KW"/>
</dbReference>
<dbReference type="InterPro" id="IPR038729">
    <property type="entry name" value="Rad50/SbcC_AAA"/>
</dbReference>
<evidence type="ECO:0000256" key="5">
    <source>
        <dbReference type="ARBA" id="ARBA00022840"/>
    </source>
</evidence>
<reference evidence="10 11" key="1">
    <citation type="journal article" date="2015" name="Microbiome">
        <title>Genomic resolution of linkages in carbon, nitrogen, and sulfur cycling among widespread estuary sediment bacteria.</title>
        <authorList>
            <person name="Baker B.J."/>
            <person name="Lazar C.S."/>
            <person name="Teske A.P."/>
            <person name="Dick G.J."/>
        </authorList>
    </citation>
    <scope>NUCLEOTIDE SEQUENCE [LARGE SCALE GENOMIC DNA]</scope>
    <source>
        <strain evidence="10">DG_78</strain>
    </source>
</reference>
<feature type="coiled-coil region" evidence="8">
    <location>
        <begin position="164"/>
        <end position="198"/>
    </location>
</feature>
<sequence length="334" mass="38415">MLKLLRARNFALMEDLTIAFDRGLTVITGETGAGKSIIVEAIASLCGERMDDISIRSNRDFAEITGVFETTPLILKRLRESGIHVDGDLIIRRKVERGKRQSSYINDQIVSIGLLRDLTREMVDLIGQYENQSLFNPKNHLSLLDSYAGIGELKRVYTTVFHEYRSLEKRLKSLMETVKQADEKIDYLKFQINEIEKAHVQPQEEEQLSAEKNLLLSSEKRSTLAGNLVTVLYDREDSVVENLYTIQKILDELTTLDPHLNEIKGRMESVISTAEDMYREVSSYYNKIEFSQERLDHVLERLDVINKIKKKYGKTLEEVADYLTTVEKELSSIE</sequence>
<dbReference type="Gene3D" id="3.40.50.300">
    <property type="entry name" value="P-loop containing nucleotide triphosphate hydrolases"/>
    <property type="match status" value="1"/>
</dbReference>
<evidence type="ECO:0000256" key="3">
    <source>
        <dbReference type="ARBA" id="ARBA00022741"/>
    </source>
</evidence>
<keyword evidence="3" id="KW-0547">Nucleotide-binding</keyword>
<keyword evidence="6" id="KW-0234">DNA repair</keyword>
<evidence type="ECO:0000256" key="6">
    <source>
        <dbReference type="ARBA" id="ARBA00023204"/>
    </source>
</evidence>
<evidence type="ECO:0000256" key="2">
    <source>
        <dbReference type="ARBA" id="ARBA00021315"/>
    </source>
</evidence>
<protein>
    <recommendedName>
        <fullName evidence="2">DNA repair protein RecN</fullName>
    </recommendedName>
    <alternativeName>
        <fullName evidence="7">Recombination protein N</fullName>
    </alternativeName>
</protein>
<dbReference type="Pfam" id="PF13476">
    <property type="entry name" value="AAA_23"/>
    <property type="match status" value="1"/>
</dbReference>